<keyword evidence="2" id="KW-1185">Reference proteome</keyword>
<proteinExistence type="predicted"/>
<dbReference type="Proteomes" id="UP001157502">
    <property type="component" value="Chromosome 20"/>
</dbReference>
<organism evidence="1 2">
    <name type="scientific">Dallia pectoralis</name>
    <name type="common">Alaska blackfish</name>
    <dbReference type="NCBI Taxonomy" id="75939"/>
    <lineage>
        <taxon>Eukaryota</taxon>
        <taxon>Metazoa</taxon>
        <taxon>Chordata</taxon>
        <taxon>Craniata</taxon>
        <taxon>Vertebrata</taxon>
        <taxon>Euteleostomi</taxon>
        <taxon>Actinopterygii</taxon>
        <taxon>Neopterygii</taxon>
        <taxon>Teleostei</taxon>
        <taxon>Protacanthopterygii</taxon>
        <taxon>Esociformes</taxon>
        <taxon>Umbridae</taxon>
        <taxon>Dallia</taxon>
    </lineage>
</organism>
<name>A0ACC2FYX6_DALPE</name>
<reference evidence="1" key="1">
    <citation type="submission" date="2021-05" db="EMBL/GenBank/DDBJ databases">
        <authorList>
            <person name="Pan Q."/>
            <person name="Jouanno E."/>
            <person name="Zahm M."/>
            <person name="Klopp C."/>
            <person name="Cabau C."/>
            <person name="Louis A."/>
            <person name="Berthelot C."/>
            <person name="Parey E."/>
            <person name="Roest Crollius H."/>
            <person name="Montfort J."/>
            <person name="Robinson-Rechavi M."/>
            <person name="Bouchez O."/>
            <person name="Lampietro C."/>
            <person name="Lopez Roques C."/>
            <person name="Donnadieu C."/>
            <person name="Postlethwait J."/>
            <person name="Bobe J."/>
            <person name="Dillon D."/>
            <person name="Chandos A."/>
            <person name="von Hippel F."/>
            <person name="Guiguen Y."/>
        </authorList>
    </citation>
    <scope>NUCLEOTIDE SEQUENCE</scope>
    <source>
        <strain evidence="1">YG-Jan2019</strain>
    </source>
</reference>
<dbReference type="EMBL" id="CM055747">
    <property type="protein sequence ID" value="KAJ7996614.1"/>
    <property type="molecule type" value="Genomic_DNA"/>
</dbReference>
<comment type="caution">
    <text evidence="1">The sequence shown here is derived from an EMBL/GenBank/DDBJ whole genome shotgun (WGS) entry which is preliminary data.</text>
</comment>
<gene>
    <name evidence="1" type="ORF">DPEC_G00238880</name>
</gene>
<sequence>MPLVEFIAGCISGAVGLGVGHPMDTVKVRLQTQDTFKGIFDCVTRTYAHEGVPGFFKGMAFPVLVTGVSNAVVFGSYSNALDYLTQSQQSERNHGNPACLSAVFAAGCFSGLMQVAVTAPVDLVKVRLQSQTGWPRIGGERYRGPAHCVNLILSEEGPRGMFRGGLALTLRDMPCYGLYFLPYEVTCRFLTEEGQQPGTFAVLMAGGLAGVVSWTVATPMDVVKARLQMCGAGGRVYNGVLHCMSVSLKEEGARVFFNGLLLNSLRAFPVNAITFLAFESLMRFLTRPSEISQDLLKSLRNTPLGPDDGKKASVRLANHQLPK</sequence>
<evidence type="ECO:0000313" key="2">
    <source>
        <dbReference type="Proteomes" id="UP001157502"/>
    </source>
</evidence>
<evidence type="ECO:0000313" key="1">
    <source>
        <dbReference type="EMBL" id="KAJ7996614.1"/>
    </source>
</evidence>
<protein>
    <submittedName>
        <fullName evidence="1">Uncharacterized protein</fullName>
    </submittedName>
</protein>
<accession>A0ACC2FYX6</accession>